<dbReference type="Pfam" id="PF02274">
    <property type="entry name" value="ADI"/>
    <property type="match status" value="1"/>
</dbReference>
<protein>
    <submittedName>
        <fullName evidence="5">Dimethylargininase</fullName>
        <ecNumber evidence="5">3.5.3.18</ecNumber>
    </submittedName>
</protein>
<dbReference type="AlphaFoldDB" id="A0A7W6ZUI0"/>
<dbReference type="PANTHER" id="PTHR12737:SF9">
    <property type="entry name" value="DIMETHYLARGININASE"/>
    <property type="match status" value="1"/>
</dbReference>
<dbReference type="GO" id="GO:0045429">
    <property type="term" value="P:positive regulation of nitric oxide biosynthetic process"/>
    <property type="evidence" value="ECO:0007669"/>
    <property type="project" value="TreeGrafter"/>
</dbReference>
<dbReference type="EMBL" id="JACIIG010000006">
    <property type="protein sequence ID" value="MBB4568879.1"/>
    <property type="molecule type" value="Genomic_DNA"/>
</dbReference>
<dbReference type="OrthoDB" id="9790596at2"/>
<dbReference type="PANTHER" id="PTHR12737">
    <property type="entry name" value="DIMETHYLARGININE DIMETHYLAMINOHYDROLASE"/>
    <property type="match status" value="1"/>
</dbReference>
<dbReference type="Proteomes" id="UP000543836">
    <property type="component" value="Unassembled WGS sequence"/>
</dbReference>
<accession>A0A7W6ZUI0</accession>
<dbReference type="EC" id="3.5.3.18" evidence="5"/>
<gene>
    <name evidence="5" type="ORF">GGE60_002998</name>
</gene>
<dbReference type="Gene3D" id="3.75.10.10">
    <property type="entry name" value="L-arginine/glycine Amidinotransferase, Chain A"/>
    <property type="match status" value="1"/>
</dbReference>
<dbReference type="RefSeq" id="WP_028752135.1">
    <property type="nucleotide sequence ID" value="NZ_JACIIG010000006.1"/>
</dbReference>
<feature type="binding site" evidence="4">
    <location>
        <position position="68"/>
    </location>
    <ligand>
        <name>substrate</name>
    </ligand>
</feature>
<organism evidence="5 6">
    <name type="scientific">Rhizobium leucaenae</name>
    <dbReference type="NCBI Taxonomy" id="29450"/>
    <lineage>
        <taxon>Bacteria</taxon>
        <taxon>Pseudomonadati</taxon>
        <taxon>Pseudomonadota</taxon>
        <taxon>Alphaproteobacteria</taxon>
        <taxon>Hyphomicrobiales</taxon>
        <taxon>Rhizobiaceae</taxon>
        <taxon>Rhizobium/Agrobacterium group</taxon>
        <taxon>Rhizobium</taxon>
    </lineage>
</organism>
<evidence type="ECO:0000256" key="1">
    <source>
        <dbReference type="ARBA" id="ARBA00008532"/>
    </source>
</evidence>
<dbReference type="GO" id="GO:0006525">
    <property type="term" value="P:arginine metabolic process"/>
    <property type="evidence" value="ECO:0007669"/>
    <property type="project" value="TreeGrafter"/>
</dbReference>
<name>A0A7W6ZUI0_9HYPH</name>
<comment type="similarity">
    <text evidence="1">Belongs to the DDAH family.</text>
</comment>
<feature type="active site" description="Nucleophile" evidence="3">
    <location>
        <position position="257"/>
    </location>
</feature>
<keyword evidence="2 5" id="KW-0378">Hydrolase</keyword>
<dbReference type="GO" id="GO:0016403">
    <property type="term" value="F:dimethylargininase activity"/>
    <property type="evidence" value="ECO:0007669"/>
    <property type="project" value="UniProtKB-EC"/>
</dbReference>
<feature type="binding site" evidence="4">
    <location>
        <position position="93"/>
    </location>
    <ligand>
        <name>substrate</name>
    </ligand>
</feature>
<reference evidence="5 6" key="1">
    <citation type="submission" date="2020-08" db="EMBL/GenBank/DDBJ databases">
        <title>Genomic Encyclopedia of Type Strains, Phase IV (KMG-V): Genome sequencing to study the core and pangenomes of soil and plant-associated prokaryotes.</title>
        <authorList>
            <person name="Whitman W."/>
        </authorList>
    </citation>
    <scope>NUCLEOTIDE SEQUENCE [LARGE SCALE GENOMIC DNA]</scope>
    <source>
        <strain evidence="5 6">SEMIA 492</strain>
    </source>
</reference>
<dbReference type="SUPFAM" id="SSF55909">
    <property type="entry name" value="Pentein"/>
    <property type="match status" value="1"/>
</dbReference>
<feature type="binding site" evidence="4">
    <location>
        <position position="251"/>
    </location>
    <ligand>
        <name>substrate</name>
    </ligand>
</feature>
<proteinExistence type="inferred from homology"/>
<dbReference type="GO" id="GO:0000052">
    <property type="term" value="P:citrulline metabolic process"/>
    <property type="evidence" value="ECO:0007669"/>
    <property type="project" value="TreeGrafter"/>
</dbReference>
<feature type="binding site" evidence="4">
    <location>
        <begin position="73"/>
        <end position="74"/>
    </location>
    <ligand>
        <name>substrate</name>
    </ligand>
</feature>
<comment type="caution">
    <text evidence="5">The sequence shown here is derived from an EMBL/GenBank/DDBJ whole genome shotgun (WGS) entry which is preliminary data.</text>
</comment>
<dbReference type="InterPro" id="IPR033199">
    <property type="entry name" value="DDAH-like"/>
</dbReference>
<dbReference type="InterPro" id="IPR047863">
    <property type="entry name" value="Ribosomal_uS8_CS"/>
</dbReference>
<evidence type="ECO:0000256" key="4">
    <source>
        <dbReference type="PIRSR" id="PIRSR633199-2"/>
    </source>
</evidence>
<evidence type="ECO:0000313" key="6">
    <source>
        <dbReference type="Proteomes" id="UP000543836"/>
    </source>
</evidence>
<dbReference type="GO" id="GO:0016597">
    <property type="term" value="F:amino acid binding"/>
    <property type="evidence" value="ECO:0007669"/>
    <property type="project" value="TreeGrafter"/>
</dbReference>
<keyword evidence="6" id="KW-1185">Reference proteome</keyword>
<feature type="binding site" evidence="4">
    <location>
        <position position="26"/>
    </location>
    <ligand>
        <name>substrate</name>
    </ligand>
</feature>
<evidence type="ECO:0000313" key="5">
    <source>
        <dbReference type="EMBL" id="MBB4568879.1"/>
    </source>
</evidence>
<evidence type="ECO:0000256" key="3">
    <source>
        <dbReference type="PIRSR" id="PIRSR633199-1"/>
    </source>
</evidence>
<dbReference type="PROSITE" id="PS00053">
    <property type="entry name" value="RIBOSOMAL_S8"/>
    <property type="match status" value="1"/>
</dbReference>
<evidence type="ECO:0000256" key="2">
    <source>
        <dbReference type="ARBA" id="ARBA00022801"/>
    </source>
</evidence>
<feature type="active site" description="Proton donor" evidence="3">
    <location>
        <position position="170"/>
    </location>
</feature>
<feature type="binding site" evidence="4">
    <location>
        <position position="139"/>
    </location>
    <ligand>
        <name>substrate</name>
    </ligand>
</feature>
<sequence>MSSGNSVYHFNSAIVREPSRSVVDGLRAGEHASPTYERVKAEHDDYIAAMRDAGVRVTILLALEAFPDSIFVEDPALVFTEGAILLRPGAASRMGEAAAIAPALRDMFDTVLDLPGDGYVDGGDVLTTPQGVMIGLSARTDKTGAEALAVCIDKLGRKAKLVATPEGVLHFKTDCSLLDEETVLSTARLARSGVFKDFKQIIIPEGEEAAANALRVNDVLMVPAEHPRTLDMLDRLGYRIVAMKTAEIGRIDAGLSCLSLRWYRKGE</sequence>